<dbReference type="PANTHER" id="PTHR12736">
    <property type="entry name" value="LANC-LIKE PROTEIN"/>
    <property type="match status" value="1"/>
</dbReference>
<dbReference type="CDD" id="cd04792">
    <property type="entry name" value="LanM-like"/>
    <property type="match status" value="1"/>
</dbReference>
<accession>A0AAJ1B963</accession>
<evidence type="ECO:0000313" key="4">
    <source>
        <dbReference type="Proteomes" id="UP001297370"/>
    </source>
</evidence>
<comment type="caution">
    <text evidence="3">The sequence shown here is derived from an EMBL/GenBank/DDBJ whole genome shotgun (WGS) entry which is preliminary data.</text>
</comment>
<dbReference type="SUPFAM" id="SSF158745">
    <property type="entry name" value="LanC-like"/>
    <property type="match status" value="1"/>
</dbReference>
<keyword evidence="1" id="KW-0479">Metal-binding</keyword>
<dbReference type="GO" id="GO:0005886">
    <property type="term" value="C:plasma membrane"/>
    <property type="evidence" value="ECO:0007669"/>
    <property type="project" value="TreeGrafter"/>
</dbReference>
<dbReference type="GO" id="GO:0046872">
    <property type="term" value="F:metal ion binding"/>
    <property type="evidence" value="ECO:0007669"/>
    <property type="project" value="UniProtKB-KW"/>
</dbReference>
<dbReference type="PRINTS" id="PR01950">
    <property type="entry name" value="LANCSUPER"/>
</dbReference>
<feature type="binding site" evidence="1">
    <location>
        <position position="957"/>
    </location>
    <ligand>
        <name>Zn(2+)</name>
        <dbReference type="ChEBI" id="CHEBI:29105"/>
    </ligand>
</feature>
<dbReference type="InterPro" id="IPR007822">
    <property type="entry name" value="LANC-like"/>
</dbReference>
<name>A0AAJ1B963_MEDGN</name>
<gene>
    <name evidence="3" type="ORF">LIQ08_17035</name>
</gene>
<dbReference type="AlphaFoldDB" id="A0AAJ1B963"/>
<dbReference type="PIRSF" id="PIRSF037228">
    <property type="entry name" value="Lant_mod_RumM"/>
    <property type="match status" value="1"/>
</dbReference>
<dbReference type="InterPro" id="IPR025410">
    <property type="entry name" value="Lant_dehyd"/>
</dbReference>
<dbReference type="Gene3D" id="1.50.10.20">
    <property type="match status" value="1"/>
</dbReference>
<dbReference type="NCBIfam" id="TIGR03897">
    <property type="entry name" value="lanti_2_LanM"/>
    <property type="match status" value="1"/>
</dbReference>
<dbReference type="GO" id="GO:0031179">
    <property type="term" value="P:peptide modification"/>
    <property type="evidence" value="ECO:0007669"/>
    <property type="project" value="InterPro"/>
</dbReference>
<dbReference type="InterPro" id="IPR017146">
    <property type="entry name" value="Lanti_2_LanM"/>
</dbReference>
<proteinExistence type="predicted"/>
<feature type="domain" description="Lantibiotic biosynthesis protein dehydration" evidence="2">
    <location>
        <begin position="190"/>
        <end position="555"/>
    </location>
</feature>
<evidence type="ECO:0000259" key="2">
    <source>
        <dbReference type="Pfam" id="PF13575"/>
    </source>
</evidence>
<dbReference type="PANTHER" id="PTHR12736:SF7">
    <property type="entry name" value="LANC-LIKE PROTEIN 3"/>
    <property type="match status" value="1"/>
</dbReference>
<protein>
    <submittedName>
        <fullName evidence="3">Type 2 lantipeptide synthetase LanM family protein</fullName>
    </submittedName>
</protein>
<evidence type="ECO:0000256" key="1">
    <source>
        <dbReference type="PIRSR" id="PIRSR607822-1"/>
    </source>
</evidence>
<sequence length="1042" mass="122148">MNVKKMYYLSERIYETMNCEEKQSEARKEYWRNLLGETMFNQMYRENINFYGYVNGNEYAVRDNVKLKKRFMEFYHSMICLEPNLQVEQKLDESIEFPRFYDPFLQYGRALFVKTIGKNSDAISEYVYECFQTYLINILQEVCIRTLIAEMHLYKQQKKLHGQDEREEYEFFYSEIVGTSDFKKELFQKYPILWRCIEEKIYQAVGYYSEVVENFVDNKSEIQNELCKGNSVKRITNIKSGLSDVHNQGKSVVVVTLDDSLDLLYKPRSMENELGFLNLLEWISDKVGLDCYKYPILSYENHSWCSIVKHDSCDTEEQVKRYYQRFGIQLVLVYCLGTRDLHFENVIASGEYPVLVDLEALTYGKREHNTDEIKDAINQHLADSVLCSGLLPYAWQNLNIDSSGISGKGGQKYGFKVPVIVNRRTANMRIEYRYPETKAVQNLVKIRGKDCNPIQYIQDLLDGFEKAYVKILEDKEELLQRSSFLQNLKSRYVAMNTQQYSMLLSASYHPSVMRDGAERETLFYSLWKGRNGTEQEIVEREIQDLLNGNIPYFSCSVCGKYLIHNGKEISKEYFSKTAWEVFIEKIEKMSVSDMNVQKEYIRMAITLFSGNRCNYENHVYSIDDKKWKERRNQLEKVTIEQLESRILRHAIWNREKTQVNWLTTQLSDQNGESWRLLPMNHYLYSGLAGMLLLFYELKTAKRPQATKVYDTLKNEMFIYTENGIRSFKNLDSSKTGLYEGEGSIVYAYLCLYKRSNEQIYLRYAEKHSEIVRKLLKQDQRYDLLSGNAGAAWSFLLLYGSTGNARFLQTGEEAIQILLKSAEVQEQGIGWRIQEEIPPMSGLAHGNSGILIPILALSKYTGRTMYEEIADKTWNYENSLYNPAINNWKDTREQGKVVSSNPIGSVAWCHGASGVLYSRILCYEFAEDKKWKNRLELDIKRAYKKLKEYWKRDSDSLCHGNCGNLWILKIAQEKMKEYGISIARNRDVELVKDELEEQIVHLLPQEQINFGFMNGYGGILHKYLYDINVFDSYINLNFAKKLH</sequence>
<dbReference type="Pfam" id="PF13575">
    <property type="entry name" value="DUF4135"/>
    <property type="match status" value="1"/>
</dbReference>
<feature type="binding site" evidence="1">
    <location>
        <position position="958"/>
    </location>
    <ligand>
        <name>Zn(2+)</name>
        <dbReference type="ChEBI" id="CHEBI:29105"/>
    </ligand>
</feature>
<evidence type="ECO:0000313" key="3">
    <source>
        <dbReference type="EMBL" id="MCB5620836.1"/>
    </source>
</evidence>
<dbReference type="Pfam" id="PF05147">
    <property type="entry name" value="LANC_like"/>
    <property type="match status" value="1"/>
</dbReference>
<feature type="binding site" evidence="1">
    <location>
        <position position="908"/>
    </location>
    <ligand>
        <name>Zn(2+)</name>
        <dbReference type="ChEBI" id="CHEBI:29105"/>
    </ligand>
</feature>
<dbReference type="Proteomes" id="UP001297370">
    <property type="component" value="Unassembled WGS sequence"/>
</dbReference>
<organism evidence="3 4">
    <name type="scientific">Mediterraneibacter gnavus</name>
    <name type="common">Ruminococcus gnavus</name>
    <dbReference type="NCBI Taxonomy" id="33038"/>
    <lineage>
        <taxon>Bacteria</taxon>
        <taxon>Bacillati</taxon>
        <taxon>Bacillota</taxon>
        <taxon>Clostridia</taxon>
        <taxon>Lachnospirales</taxon>
        <taxon>Lachnospiraceae</taxon>
        <taxon>Mediterraneibacter</taxon>
    </lineage>
</organism>
<dbReference type="EMBL" id="JAJBOM010000036">
    <property type="protein sequence ID" value="MCB5620836.1"/>
    <property type="molecule type" value="Genomic_DNA"/>
</dbReference>
<reference evidence="3" key="1">
    <citation type="submission" date="2021-10" db="EMBL/GenBank/DDBJ databases">
        <title>Collection of gut derived symbiotic bacterial strains cultured from healthy donors.</title>
        <authorList>
            <person name="Lin H."/>
            <person name="Littmann E."/>
            <person name="Claire K."/>
            <person name="Pamer E."/>
        </authorList>
    </citation>
    <scope>NUCLEOTIDE SEQUENCE</scope>
    <source>
        <strain evidence="3">MSK.23.18</strain>
    </source>
</reference>
<keyword evidence="1" id="KW-0862">Zinc</keyword>
<dbReference type="SMART" id="SM01260">
    <property type="entry name" value="LANC_like"/>
    <property type="match status" value="1"/>
</dbReference>
<dbReference type="RefSeq" id="WP_173867688.1">
    <property type="nucleotide sequence ID" value="NZ_JAAIQY010000037.1"/>
</dbReference>